<proteinExistence type="predicted"/>
<dbReference type="EMBL" id="AUZX01015734">
    <property type="protein sequence ID" value="EQD28135.1"/>
    <property type="molecule type" value="Genomic_DNA"/>
</dbReference>
<reference evidence="1" key="2">
    <citation type="journal article" date="2014" name="ISME J.">
        <title>Microbial stratification in low pH oxic and suboxic macroscopic growths along an acid mine drainage.</title>
        <authorList>
            <person name="Mendez-Garcia C."/>
            <person name="Mesa V."/>
            <person name="Sprenger R.R."/>
            <person name="Richter M."/>
            <person name="Diez M.S."/>
            <person name="Solano J."/>
            <person name="Bargiela R."/>
            <person name="Golyshina O.V."/>
            <person name="Manteca A."/>
            <person name="Ramos J.L."/>
            <person name="Gallego J.R."/>
            <person name="Llorente I."/>
            <person name="Martins Dos Santos V.A."/>
            <person name="Jensen O.N."/>
            <person name="Pelaez A.I."/>
            <person name="Sanchez J."/>
            <person name="Ferrer M."/>
        </authorList>
    </citation>
    <scope>NUCLEOTIDE SEQUENCE</scope>
</reference>
<dbReference type="Gene3D" id="1.25.40.10">
    <property type="entry name" value="Tetratricopeptide repeat domain"/>
    <property type="match status" value="1"/>
</dbReference>
<gene>
    <name evidence="1" type="ORF">B1A_21285</name>
</gene>
<organism evidence="1">
    <name type="scientific">mine drainage metagenome</name>
    <dbReference type="NCBI Taxonomy" id="410659"/>
    <lineage>
        <taxon>unclassified sequences</taxon>
        <taxon>metagenomes</taxon>
        <taxon>ecological metagenomes</taxon>
    </lineage>
</organism>
<feature type="non-terminal residue" evidence="1">
    <location>
        <position position="104"/>
    </location>
</feature>
<dbReference type="Pfam" id="PF13432">
    <property type="entry name" value="TPR_16"/>
    <property type="match status" value="1"/>
</dbReference>
<accession>T0ZES1</accession>
<reference evidence="1" key="1">
    <citation type="submission" date="2013-08" db="EMBL/GenBank/DDBJ databases">
        <authorList>
            <person name="Mendez C."/>
            <person name="Richter M."/>
            <person name="Ferrer M."/>
            <person name="Sanchez J."/>
        </authorList>
    </citation>
    <scope>NUCLEOTIDE SEQUENCE</scope>
</reference>
<name>T0ZES1_9ZZZZ</name>
<dbReference type="InterPro" id="IPR011990">
    <property type="entry name" value="TPR-like_helical_dom_sf"/>
</dbReference>
<sequence>AATLAASSAAARAPITPAAQAAEQQTAYDGAFAFLRNGDYAEAARRFRAFLLQYPHASLAPNAAYWLGESYYVTGNYQVALDTFHRLLTQYPQSDKSRAALLKL</sequence>
<protein>
    <submittedName>
        <fullName evidence="1">Tol-pal system protein YbgF</fullName>
    </submittedName>
</protein>
<feature type="non-terminal residue" evidence="1">
    <location>
        <position position="1"/>
    </location>
</feature>
<evidence type="ECO:0000313" key="1">
    <source>
        <dbReference type="EMBL" id="EQD28135.1"/>
    </source>
</evidence>
<dbReference type="PROSITE" id="PS50005">
    <property type="entry name" value="TPR"/>
    <property type="match status" value="1"/>
</dbReference>
<comment type="caution">
    <text evidence="1">The sequence shown here is derived from an EMBL/GenBank/DDBJ whole genome shotgun (WGS) entry which is preliminary data.</text>
</comment>
<dbReference type="AlphaFoldDB" id="T0ZES1"/>
<dbReference type="SUPFAM" id="SSF48452">
    <property type="entry name" value="TPR-like"/>
    <property type="match status" value="1"/>
</dbReference>
<dbReference type="InterPro" id="IPR019734">
    <property type="entry name" value="TPR_rpt"/>
</dbReference>